<reference evidence="1" key="1">
    <citation type="submission" date="2020-02" db="EMBL/GenBank/DDBJ databases">
        <authorList>
            <person name="Meier V. D."/>
        </authorList>
    </citation>
    <scope>NUCLEOTIDE SEQUENCE</scope>
    <source>
        <strain evidence="1">AVDCRST_MAG59</strain>
    </source>
</reference>
<organism evidence="1">
    <name type="scientific">uncultured Thermomicrobiales bacterium</name>
    <dbReference type="NCBI Taxonomy" id="1645740"/>
    <lineage>
        <taxon>Bacteria</taxon>
        <taxon>Pseudomonadati</taxon>
        <taxon>Thermomicrobiota</taxon>
        <taxon>Thermomicrobia</taxon>
        <taxon>Thermomicrobiales</taxon>
        <taxon>environmental samples</taxon>
    </lineage>
</organism>
<name>A0A6J4VIP0_9BACT</name>
<proteinExistence type="predicted"/>
<protein>
    <submittedName>
        <fullName evidence="1">Uncharacterized protein</fullName>
    </submittedName>
</protein>
<feature type="non-terminal residue" evidence="1">
    <location>
        <position position="1"/>
    </location>
</feature>
<accession>A0A6J4VIP0</accession>
<dbReference type="AlphaFoldDB" id="A0A6J4VIP0"/>
<sequence>GESMGSPRPMEIRPSMAHASMDLISRRMTTARTRRSMLGLLAGGLVAAAAETAEAFRGAAW</sequence>
<evidence type="ECO:0000313" key="1">
    <source>
        <dbReference type="EMBL" id="CAA9579829.1"/>
    </source>
</evidence>
<dbReference type="EMBL" id="CADCWF010000336">
    <property type="protein sequence ID" value="CAA9579829.1"/>
    <property type="molecule type" value="Genomic_DNA"/>
</dbReference>
<gene>
    <name evidence="1" type="ORF">AVDCRST_MAG59-4585</name>
</gene>